<feature type="chain" id="PRO_5025347811" description="ferroxidase" evidence="16">
    <location>
        <begin position="22"/>
        <end position="1007"/>
    </location>
</feature>
<comment type="subcellular location">
    <subcellularLocation>
        <location evidence="2">Membrane</location>
        <topology evidence="2">Single-pass membrane protein</topology>
    </subcellularLocation>
</comment>
<evidence type="ECO:0000256" key="12">
    <source>
        <dbReference type="ARBA" id="ARBA00023065"/>
    </source>
</evidence>
<dbReference type="FunFam" id="2.60.40.420:FF:000002">
    <property type="entry name" value="Hephaestin like 1"/>
    <property type="match status" value="1"/>
</dbReference>
<evidence type="ECO:0000256" key="15">
    <source>
        <dbReference type="ARBA" id="ARBA00023180"/>
    </source>
</evidence>
<evidence type="ECO:0000256" key="5">
    <source>
        <dbReference type="ARBA" id="ARBA00022448"/>
    </source>
</evidence>
<evidence type="ECO:0000256" key="10">
    <source>
        <dbReference type="ARBA" id="ARBA00022989"/>
    </source>
</evidence>
<dbReference type="Gene3D" id="2.60.40.420">
    <property type="entry name" value="Cupredoxins - blue copper proteins"/>
    <property type="match status" value="4"/>
</dbReference>
<feature type="domain" description="Plastocyanin-like" evidence="17">
    <location>
        <begin position="300"/>
        <end position="359"/>
    </location>
</feature>
<evidence type="ECO:0000259" key="17">
    <source>
        <dbReference type="Pfam" id="PF07731"/>
    </source>
</evidence>
<protein>
    <recommendedName>
        <fullName evidence="4">ferroxidase</fullName>
        <ecNumber evidence="4">1.16.3.1</ecNumber>
    </recommendedName>
</protein>
<dbReference type="PROSITE" id="PS00079">
    <property type="entry name" value="MULTICOPPER_OXIDASE1"/>
    <property type="match status" value="2"/>
</dbReference>
<dbReference type="Pfam" id="PF07732">
    <property type="entry name" value="Cu-oxidase_3"/>
    <property type="match status" value="1"/>
</dbReference>
<dbReference type="GeneTree" id="ENSGT00940000155866"/>
<dbReference type="InterPro" id="IPR008972">
    <property type="entry name" value="Cupredoxin"/>
</dbReference>
<evidence type="ECO:0000256" key="9">
    <source>
        <dbReference type="ARBA" id="ARBA00022737"/>
    </source>
</evidence>
<dbReference type="FunFam" id="2.60.40.420:FF:000033">
    <property type="entry name" value="Ceruloplasmin"/>
    <property type="match status" value="1"/>
</dbReference>
<keyword evidence="15" id="KW-0325">Glycoprotein</keyword>
<proteinExistence type="inferred from homology"/>
<evidence type="ECO:0000256" key="2">
    <source>
        <dbReference type="ARBA" id="ARBA00004167"/>
    </source>
</evidence>
<keyword evidence="9" id="KW-0677">Repeat</keyword>
<name>A0A671YUY9_SPAAU</name>
<dbReference type="PROSITE" id="PS51257">
    <property type="entry name" value="PROKAR_LIPOPROTEIN"/>
    <property type="match status" value="1"/>
</dbReference>
<organism evidence="19 20">
    <name type="scientific">Sparus aurata</name>
    <name type="common">Gilthead sea bream</name>
    <dbReference type="NCBI Taxonomy" id="8175"/>
    <lineage>
        <taxon>Eukaryota</taxon>
        <taxon>Metazoa</taxon>
        <taxon>Chordata</taxon>
        <taxon>Craniata</taxon>
        <taxon>Vertebrata</taxon>
        <taxon>Euteleostomi</taxon>
        <taxon>Actinopterygii</taxon>
        <taxon>Neopterygii</taxon>
        <taxon>Teleostei</taxon>
        <taxon>Neoteleostei</taxon>
        <taxon>Acanthomorphata</taxon>
        <taxon>Eupercaria</taxon>
        <taxon>Spariformes</taxon>
        <taxon>Sparidae</taxon>
        <taxon>Sparus</taxon>
    </lineage>
</organism>
<gene>
    <name evidence="19" type="primary">CP</name>
    <name evidence="19" type="synonym">cp</name>
</gene>
<reference evidence="19" key="2">
    <citation type="submission" date="2025-08" db="UniProtKB">
        <authorList>
            <consortium name="Ensembl"/>
        </authorList>
    </citation>
    <scope>IDENTIFICATION</scope>
</reference>
<dbReference type="InterPro" id="IPR011706">
    <property type="entry name" value="Cu-oxidase_C"/>
</dbReference>
<dbReference type="SUPFAM" id="SSF49503">
    <property type="entry name" value="Cupredoxins"/>
    <property type="match status" value="6"/>
</dbReference>
<evidence type="ECO:0000256" key="1">
    <source>
        <dbReference type="ARBA" id="ARBA00001935"/>
    </source>
</evidence>
<comment type="similarity">
    <text evidence="3">Belongs to the multicopper oxidase family.</text>
</comment>
<reference evidence="19" key="3">
    <citation type="submission" date="2025-09" db="UniProtKB">
        <authorList>
            <consortium name="Ensembl"/>
        </authorList>
    </citation>
    <scope>IDENTIFICATION</scope>
</reference>
<keyword evidence="6" id="KW-0812">Transmembrane</keyword>
<dbReference type="PANTHER" id="PTHR11709:SF504">
    <property type="entry name" value="PLASTOCYANIN-LIKE DOMAIN-CONTAINING PROTEIN"/>
    <property type="match status" value="1"/>
</dbReference>
<keyword evidence="12" id="KW-0406">Ion transport</keyword>
<dbReference type="GO" id="GO:0005507">
    <property type="term" value="F:copper ion binding"/>
    <property type="evidence" value="ECO:0007669"/>
    <property type="project" value="InterPro"/>
</dbReference>
<dbReference type="Ensembl" id="ENSSAUT00010069765.1">
    <property type="protein sequence ID" value="ENSSAUP00010066625.1"/>
    <property type="gene ID" value="ENSSAUG00010026525.1"/>
</dbReference>
<evidence type="ECO:0000256" key="4">
    <source>
        <dbReference type="ARBA" id="ARBA00013107"/>
    </source>
</evidence>
<dbReference type="InterPro" id="IPR033138">
    <property type="entry name" value="Cu_oxidase_CS"/>
</dbReference>
<evidence type="ECO:0000256" key="14">
    <source>
        <dbReference type="ARBA" id="ARBA00023157"/>
    </source>
</evidence>
<keyword evidence="8 16" id="KW-0732">Signal</keyword>
<feature type="signal peptide" evidence="16">
    <location>
        <begin position="1"/>
        <end position="21"/>
    </location>
</feature>
<dbReference type="InterPro" id="IPR011707">
    <property type="entry name" value="Cu-oxidase-like_N"/>
</dbReference>
<evidence type="ECO:0000313" key="19">
    <source>
        <dbReference type="Ensembl" id="ENSSAUP00010066625.1"/>
    </source>
</evidence>
<feature type="domain" description="Plastocyanin-like" evidence="18">
    <location>
        <begin position="96"/>
        <end position="206"/>
    </location>
</feature>
<comment type="cofactor">
    <cofactor evidence="1">
        <name>Cu cation</name>
        <dbReference type="ChEBI" id="CHEBI:23378"/>
    </cofactor>
</comment>
<evidence type="ECO:0000256" key="3">
    <source>
        <dbReference type="ARBA" id="ARBA00010609"/>
    </source>
</evidence>
<keyword evidence="13" id="KW-0472">Membrane</keyword>
<keyword evidence="5" id="KW-0813">Transport</keyword>
<sequence length="1007" mass="114517">MHLLGFRVVLLLCWAAACVSGMRREYFLRIEEVTWNYAPTGMNIIQNRTVQEDEEASVFLKRGPQRIGPAYKKAVYKQYSDATFRTEVTKPEWLGYLGPLVMAEQGDTVFIHLKNAASRPYSIHPHGLNYSKGNEGALYPDGTSPALKRDDSVAPGAMVTYEWTLAETHSPTAEDTNCLTRFYHSHVAAPKDINSGLIGPLIICKRGTLDVHGDRSGDYQYALLFMVNDENFSWYLDENIRTYITNPASGLKENEDFIESNKMHGINGFLYGNLPGLSMCQGNKIHCFALPIPLQQVDMHSVHFHGQILTVQNHHTDMVSLFPASSFTAEMVADNPGHWLLTCTVNDHLMAGMQAIFEIKKCFPNVHKPRPHGLLRQFFIAAEEDVWDYAPTLPTDGSFVTRGRNRIGSRYKKVRYVEYTDNTFTTKMLRAPEEQHLGILGPVMRAEEKDTINVVFKNKASRAYSIQPHGVQYSVEQDGTLYYNELEGVVTPPPAALVRPGTVHTYEWMVPVGAGPVQGEADCLTYLYYSGVDPVKDTNSGLVGPLLVCRPGSLKRGAQKNYNKEFHLMATVFDENLSWYLDENIKTFTTAPTTVNKEDEGFMESNKMHAINGYVYRNLPGLTMCKGDAVTWHLSGMGTETDINSLYFEGNRFLYRQNRRDSISVFPHISHTVTMEPDSMGQFEVVSPTVNNYRGGMRANYTVQKCSLFQRQGEVMLHSKTYYIAAMEMDWDYSPNRTWETEMFRGMANPAPVFLDKAGGFIGSRYKKVVYRQFTNDKFTKQVERTADMEHLGIMGRLSAQQNVKKSWDYYIIGLIGPLVICRRSWVEEFGLLFLVFDENESWYLDENIRTHIRSPRTNLKDDETFIESNKMHSINGLMYGNVNGLNMEVGDKVYWYLMAMGNDVDIHTVHWHGHSVEYKLGGGPHRTDTYELFPATFQTVKMRPQYPGKWLLHCHVTDHIKAGMEAMYTVTEKGKKLGNKTFQTIQTKIHSHGCFLFSTARRGVFG</sequence>
<dbReference type="PANTHER" id="PTHR11709">
    <property type="entry name" value="MULTI-COPPER OXIDASE"/>
    <property type="match status" value="1"/>
</dbReference>
<feature type="domain" description="Plastocyanin-like" evidence="17">
    <location>
        <begin position="870"/>
        <end position="973"/>
    </location>
</feature>
<evidence type="ECO:0000256" key="7">
    <source>
        <dbReference type="ARBA" id="ARBA00022723"/>
    </source>
</evidence>
<dbReference type="FunFam" id="2.60.40.420:FF:000009">
    <property type="entry name" value="Ceruloplasmin"/>
    <property type="match status" value="1"/>
</dbReference>
<evidence type="ECO:0000256" key="8">
    <source>
        <dbReference type="ARBA" id="ARBA00022729"/>
    </source>
</evidence>
<evidence type="ECO:0000313" key="20">
    <source>
        <dbReference type="Proteomes" id="UP000472265"/>
    </source>
</evidence>
<dbReference type="EC" id="1.16.3.1" evidence="4"/>
<reference evidence="19" key="1">
    <citation type="submission" date="2021-04" db="EMBL/GenBank/DDBJ databases">
        <authorList>
            <consortium name="Wellcome Sanger Institute Data Sharing"/>
        </authorList>
    </citation>
    <scope>NUCLEOTIDE SEQUENCE [LARGE SCALE GENOMIC DNA]</scope>
</reference>
<keyword evidence="14" id="KW-1015">Disulfide bond</keyword>
<accession>A0A671YUY9</accession>
<evidence type="ECO:0000256" key="13">
    <source>
        <dbReference type="ARBA" id="ARBA00023136"/>
    </source>
</evidence>
<evidence type="ECO:0000256" key="11">
    <source>
        <dbReference type="ARBA" id="ARBA00023002"/>
    </source>
</evidence>
<dbReference type="Proteomes" id="UP000472265">
    <property type="component" value="Chromosome 11"/>
</dbReference>
<dbReference type="Pfam" id="PF07731">
    <property type="entry name" value="Cu-oxidase_2"/>
    <property type="match status" value="2"/>
</dbReference>
<evidence type="ECO:0000256" key="16">
    <source>
        <dbReference type="SAM" id="SignalP"/>
    </source>
</evidence>
<dbReference type="PROSITE" id="PS00080">
    <property type="entry name" value="MULTICOPPER_OXIDASE2"/>
    <property type="match status" value="1"/>
</dbReference>
<dbReference type="InterPro" id="IPR002355">
    <property type="entry name" value="Cu_oxidase_Cu_BS"/>
</dbReference>
<dbReference type="InterPro" id="IPR045087">
    <property type="entry name" value="Cu-oxidase_fam"/>
</dbReference>
<keyword evidence="10" id="KW-1133">Transmembrane helix</keyword>
<evidence type="ECO:0000256" key="6">
    <source>
        <dbReference type="ARBA" id="ARBA00022692"/>
    </source>
</evidence>
<keyword evidence="11" id="KW-0560">Oxidoreductase</keyword>
<dbReference type="GO" id="GO:0005886">
    <property type="term" value="C:plasma membrane"/>
    <property type="evidence" value="ECO:0007669"/>
    <property type="project" value="TreeGrafter"/>
</dbReference>
<dbReference type="GO" id="GO:0004322">
    <property type="term" value="F:ferroxidase activity"/>
    <property type="evidence" value="ECO:0007669"/>
    <property type="project" value="UniProtKB-EC"/>
</dbReference>
<dbReference type="GO" id="GO:0006826">
    <property type="term" value="P:iron ion transport"/>
    <property type="evidence" value="ECO:0007669"/>
    <property type="project" value="TreeGrafter"/>
</dbReference>
<evidence type="ECO:0000259" key="18">
    <source>
        <dbReference type="Pfam" id="PF07732"/>
    </source>
</evidence>
<keyword evidence="20" id="KW-1185">Reference proteome</keyword>
<keyword evidence="7" id="KW-0479">Metal-binding</keyword>
<dbReference type="AlphaFoldDB" id="A0A671YUY9"/>